<dbReference type="AlphaFoldDB" id="A0A9N9KQB3"/>
<feature type="signal peptide" evidence="3">
    <location>
        <begin position="1"/>
        <end position="19"/>
    </location>
</feature>
<name>A0A9N9KQB3_9HELO</name>
<reference evidence="4" key="1">
    <citation type="submission" date="2021-07" db="EMBL/GenBank/DDBJ databases">
        <authorList>
            <person name="Durling M."/>
        </authorList>
    </citation>
    <scope>NUCLEOTIDE SEQUENCE</scope>
</reference>
<dbReference type="GO" id="GO:0005506">
    <property type="term" value="F:iron ion binding"/>
    <property type="evidence" value="ECO:0007669"/>
    <property type="project" value="InterPro"/>
</dbReference>
<keyword evidence="5" id="KW-1185">Reference proteome</keyword>
<dbReference type="InterPro" id="IPR001128">
    <property type="entry name" value="Cyt_P450"/>
</dbReference>
<dbReference type="PANTHER" id="PTHR24305">
    <property type="entry name" value="CYTOCHROME P450"/>
    <property type="match status" value="1"/>
</dbReference>
<dbReference type="PANTHER" id="PTHR24305:SF166">
    <property type="entry name" value="CYTOCHROME P450 12A4, MITOCHONDRIAL-RELATED"/>
    <property type="match status" value="1"/>
</dbReference>
<keyword evidence="2" id="KW-0349">Heme</keyword>
<dbReference type="InterPro" id="IPR036396">
    <property type="entry name" value="Cyt_P450_sf"/>
</dbReference>
<evidence type="ECO:0000313" key="4">
    <source>
        <dbReference type="EMBL" id="CAG8951431.1"/>
    </source>
</evidence>
<evidence type="ECO:0000313" key="5">
    <source>
        <dbReference type="Proteomes" id="UP000696280"/>
    </source>
</evidence>
<dbReference type="PRINTS" id="PR00385">
    <property type="entry name" value="P450"/>
</dbReference>
<dbReference type="CDD" id="cd11070">
    <property type="entry name" value="CYP56-like"/>
    <property type="match status" value="1"/>
</dbReference>
<keyword evidence="2" id="KW-0479">Metal-binding</keyword>
<proteinExistence type="inferred from homology"/>
<sequence>MALLLILLSLILASILNQAINIHTNYKLARTIGLPILITPVEPLDPFWRLTLPFLTPVLRRLPYGLGEWIDYGSFASSFASRNKIHRDLGPAIVVVTPRRVKIMLGDGNAVEDILSRYREFIKPPSIYTALNVFGENVDSVNKDKWQRHRKITAPSFNERNSNIVWTEALHQATTLLNLWTSIPGCEISTTHKDSLTLALNVLLGAGFGRSSDFNSVSSPSPGHTLSFQHSLHTVLQKFVFVILSSSLPETVRKLLPDKNKLSTAIQEFKQYLIEMVAEERLSLQNSGKEKHTLVSALLRAADREDQESRGNNYLSNDEIYGNLFIYCFAGHDTTANTISYALTLLACHEEAMAWVKEEITAVLGTGGDGEMGDYEKVFPRLKRCLAVMYETLRLFGPVQTLPRDTEDTPTTLQIQGTTHTIPPNTLFMINFSCAHTDTNYWGQTSNSNPKSPSSSEDAWTFRPSRWITHPNHTTHTTNPPTPFNEDLLIPPRGTYYPWASGPRICPGRKFSQVEFVAVIARLFRGHHLKVAALPGESDAMVRERTRAVLADSSVKLTLSMNDSTRVRFIWVED</sequence>
<dbReference type="GO" id="GO:0016705">
    <property type="term" value="F:oxidoreductase activity, acting on paired donors, with incorporation or reduction of molecular oxygen"/>
    <property type="evidence" value="ECO:0007669"/>
    <property type="project" value="InterPro"/>
</dbReference>
<dbReference type="InterPro" id="IPR050121">
    <property type="entry name" value="Cytochrome_P450_monoxygenase"/>
</dbReference>
<dbReference type="InterPro" id="IPR002401">
    <property type="entry name" value="Cyt_P450_E_grp-I"/>
</dbReference>
<dbReference type="GO" id="GO:0020037">
    <property type="term" value="F:heme binding"/>
    <property type="evidence" value="ECO:0007669"/>
    <property type="project" value="InterPro"/>
</dbReference>
<dbReference type="SUPFAM" id="SSF48264">
    <property type="entry name" value="Cytochrome P450"/>
    <property type="match status" value="1"/>
</dbReference>
<evidence type="ECO:0008006" key="6">
    <source>
        <dbReference type="Google" id="ProtNLM"/>
    </source>
</evidence>
<accession>A0A9N9KQB3</accession>
<organism evidence="4 5">
    <name type="scientific">Hymenoscyphus fraxineus</name>
    <dbReference type="NCBI Taxonomy" id="746836"/>
    <lineage>
        <taxon>Eukaryota</taxon>
        <taxon>Fungi</taxon>
        <taxon>Dikarya</taxon>
        <taxon>Ascomycota</taxon>
        <taxon>Pezizomycotina</taxon>
        <taxon>Leotiomycetes</taxon>
        <taxon>Helotiales</taxon>
        <taxon>Helotiaceae</taxon>
        <taxon>Hymenoscyphus</taxon>
    </lineage>
</organism>
<comment type="caution">
    <text evidence="4">The sequence shown here is derived from an EMBL/GenBank/DDBJ whole genome shotgun (WGS) entry which is preliminary data.</text>
</comment>
<feature type="chain" id="PRO_5040366710" description="Cytochrome P450" evidence="3">
    <location>
        <begin position="20"/>
        <end position="574"/>
    </location>
</feature>
<comment type="similarity">
    <text evidence="1">Belongs to the cytochrome P450 family.</text>
</comment>
<evidence type="ECO:0000256" key="1">
    <source>
        <dbReference type="ARBA" id="ARBA00010617"/>
    </source>
</evidence>
<evidence type="ECO:0000256" key="2">
    <source>
        <dbReference type="PIRSR" id="PIRSR602401-1"/>
    </source>
</evidence>
<dbReference type="Gene3D" id="1.10.630.10">
    <property type="entry name" value="Cytochrome P450"/>
    <property type="match status" value="1"/>
</dbReference>
<gene>
    <name evidence="4" type="ORF">HYFRA_00007347</name>
</gene>
<keyword evidence="3" id="KW-0732">Signal</keyword>
<comment type="cofactor">
    <cofactor evidence="2">
        <name>heme</name>
        <dbReference type="ChEBI" id="CHEBI:30413"/>
    </cofactor>
</comment>
<dbReference type="EMBL" id="CAJVRL010000043">
    <property type="protein sequence ID" value="CAG8951431.1"/>
    <property type="molecule type" value="Genomic_DNA"/>
</dbReference>
<keyword evidence="2" id="KW-0408">Iron</keyword>
<dbReference type="OrthoDB" id="1470350at2759"/>
<dbReference type="GO" id="GO:0004497">
    <property type="term" value="F:monooxygenase activity"/>
    <property type="evidence" value="ECO:0007669"/>
    <property type="project" value="InterPro"/>
</dbReference>
<feature type="binding site" description="axial binding residue" evidence="2">
    <location>
        <position position="506"/>
    </location>
    <ligand>
        <name>heme</name>
        <dbReference type="ChEBI" id="CHEBI:30413"/>
    </ligand>
    <ligandPart>
        <name>Fe</name>
        <dbReference type="ChEBI" id="CHEBI:18248"/>
    </ligandPart>
</feature>
<dbReference type="Proteomes" id="UP000696280">
    <property type="component" value="Unassembled WGS sequence"/>
</dbReference>
<dbReference type="Pfam" id="PF00067">
    <property type="entry name" value="p450"/>
    <property type="match status" value="1"/>
</dbReference>
<protein>
    <recommendedName>
        <fullName evidence="6">Cytochrome P450</fullName>
    </recommendedName>
</protein>
<dbReference type="PRINTS" id="PR00463">
    <property type="entry name" value="EP450I"/>
</dbReference>
<evidence type="ECO:0000256" key="3">
    <source>
        <dbReference type="SAM" id="SignalP"/>
    </source>
</evidence>